<dbReference type="InterPro" id="IPR036291">
    <property type="entry name" value="NAD(P)-bd_dom_sf"/>
</dbReference>
<sequence>MTSPFVLILATGSSGTDTQIALKFAPHYPIAFLCDAQHNMDHSVKAVQDTGRKAAVFKAELSASEQLPASISAITSHFGNRCAAAIFQLRNEPNTAVASGFLEQNAVQFREKAVLPIKNAYAFARQVVPLLLNHADGSGYPPTLIFAGPSGDSYSDEINDGALVALSRSLGREVGKKGVHVCHVKYKKGPGVSSNSPNPESVSYLRQLSSKFFD</sequence>
<name>A0A1L9TC12_9EURO</name>
<dbReference type="Proteomes" id="UP000184356">
    <property type="component" value="Unassembled WGS sequence"/>
</dbReference>
<dbReference type="EMBL" id="KV878589">
    <property type="protein sequence ID" value="OJJ56925.1"/>
    <property type="molecule type" value="Genomic_DNA"/>
</dbReference>
<organism evidence="1 2">
    <name type="scientific">Aspergillus sydowii CBS 593.65</name>
    <dbReference type="NCBI Taxonomy" id="1036612"/>
    <lineage>
        <taxon>Eukaryota</taxon>
        <taxon>Fungi</taxon>
        <taxon>Dikarya</taxon>
        <taxon>Ascomycota</taxon>
        <taxon>Pezizomycotina</taxon>
        <taxon>Eurotiomycetes</taxon>
        <taxon>Eurotiomycetidae</taxon>
        <taxon>Eurotiales</taxon>
        <taxon>Aspergillaceae</taxon>
        <taxon>Aspergillus</taxon>
        <taxon>Aspergillus subgen. Nidulantes</taxon>
    </lineage>
</organism>
<evidence type="ECO:0000313" key="2">
    <source>
        <dbReference type="Proteomes" id="UP000184356"/>
    </source>
</evidence>
<protein>
    <submittedName>
        <fullName evidence="1">Uncharacterized protein</fullName>
    </submittedName>
</protein>
<dbReference type="VEuPathDB" id="FungiDB:ASPSYDRAFT_133928"/>
<dbReference type="Gene3D" id="3.40.50.720">
    <property type="entry name" value="NAD(P)-binding Rossmann-like Domain"/>
    <property type="match status" value="1"/>
</dbReference>
<dbReference type="GeneID" id="63756731"/>
<keyword evidence="2" id="KW-1185">Reference proteome</keyword>
<dbReference type="STRING" id="1036612.A0A1L9TC12"/>
<gene>
    <name evidence="1" type="ORF">ASPSYDRAFT_133928</name>
</gene>
<dbReference type="RefSeq" id="XP_040700731.1">
    <property type="nucleotide sequence ID" value="XM_040840658.1"/>
</dbReference>
<evidence type="ECO:0000313" key="1">
    <source>
        <dbReference type="EMBL" id="OJJ56925.1"/>
    </source>
</evidence>
<dbReference type="PANTHER" id="PTHR43431:SF7">
    <property type="entry name" value="OXIDOREDUCTASE, SHORT CHAIN DEHYDROGENASE_REDUCTASE FAMILY (AFU_ORTHOLOGUE AFUA_5G14000)"/>
    <property type="match status" value="1"/>
</dbReference>
<reference evidence="2" key="1">
    <citation type="journal article" date="2017" name="Genome Biol.">
        <title>Comparative genomics reveals high biological diversity and specific adaptations in the industrially and medically important fungal genus Aspergillus.</title>
        <authorList>
            <person name="de Vries R.P."/>
            <person name="Riley R."/>
            <person name="Wiebenga A."/>
            <person name="Aguilar-Osorio G."/>
            <person name="Amillis S."/>
            <person name="Uchima C.A."/>
            <person name="Anderluh G."/>
            <person name="Asadollahi M."/>
            <person name="Askin M."/>
            <person name="Barry K."/>
            <person name="Battaglia E."/>
            <person name="Bayram O."/>
            <person name="Benocci T."/>
            <person name="Braus-Stromeyer S.A."/>
            <person name="Caldana C."/>
            <person name="Canovas D."/>
            <person name="Cerqueira G.C."/>
            <person name="Chen F."/>
            <person name="Chen W."/>
            <person name="Choi C."/>
            <person name="Clum A."/>
            <person name="Dos Santos R.A."/>
            <person name="Damasio A.R."/>
            <person name="Diallinas G."/>
            <person name="Emri T."/>
            <person name="Fekete E."/>
            <person name="Flipphi M."/>
            <person name="Freyberg S."/>
            <person name="Gallo A."/>
            <person name="Gournas C."/>
            <person name="Habgood R."/>
            <person name="Hainaut M."/>
            <person name="Harispe M.L."/>
            <person name="Henrissat B."/>
            <person name="Hilden K.S."/>
            <person name="Hope R."/>
            <person name="Hossain A."/>
            <person name="Karabika E."/>
            <person name="Karaffa L."/>
            <person name="Karanyi Z."/>
            <person name="Krasevec N."/>
            <person name="Kuo A."/>
            <person name="Kusch H."/>
            <person name="LaButti K."/>
            <person name="Lagendijk E.L."/>
            <person name="Lapidus A."/>
            <person name="Levasseur A."/>
            <person name="Lindquist E."/>
            <person name="Lipzen A."/>
            <person name="Logrieco A.F."/>
            <person name="MacCabe A."/>
            <person name="Maekelae M.R."/>
            <person name="Malavazi I."/>
            <person name="Melin P."/>
            <person name="Meyer V."/>
            <person name="Mielnichuk N."/>
            <person name="Miskei M."/>
            <person name="Molnar A.P."/>
            <person name="Mule G."/>
            <person name="Ngan C.Y."/>
            <person name="Orejas M."/>
            <person name="Orosz E."/>
            <person name="Ouedraogo J.P."/>
            <person name="Overkamp K.M."/>
            <person name="Park H.-S."/>
            <person name="Perrone G."/>
            <person name="Piumi F."/>
            <person name="Punt P.J."/>
            <person name="Ram A.F."/>
            <person name="Ramon A."/>
            <person name="Rauscher S."/>
            <person name="Record E."/>
            <person name="Riano-Pachon D.M."/>
            <person name="Robert V."/>
            <person name="Roehrig J."/>
            <person name="Ruller R."/>
            <person name="Salamov A."/>
            <person name="Salih N.S."/>
            <person name="Samson R.A."/>
            <person name="Sandor E."/>
            <person name="Sanguinetti M."/>
            <person name="Schuetze T."/>
            <person name="Sepcic K."/>
            <person name="Shelest E."/>
            <person name="Sherlock G."/>
            <person name="Sophianopoulou V."/>
            <person name="Squina F.M."/>
            <person name="Sun H."/>
            <person name="Susca A."/>
            <person name="Todd R.B."/>
            <person name="Tsang A."/>
            <person name="Unkles S.E."/>
            <person name="van de Wiele N."/>
            <person name="van Rossen-Uffink D."/>
            <person name="Oliveira J.V."/>
            <person name="Vesth T.C."/>
            <person name="Visser J."/>
            <person name="Yu J.-H."/>
            <person name="Zhou M."/>
            <person name="Andersen M.R."/>
            <person name="Archer D.B."/>
            <person name="Baker S.E."/>
            <person name="Benoit I."/>
            <person name="Brakhage A.A."/>
            <person name="Braus G.H."/>
            <person name="Fischer R."/>
            <person name="Frisvad J.C."/>
            <person name="Goldman G.H."/>
            <person name="Houbraken J."/>
            <person name="Oakley B."/>
            <person name="Pocsi I."/>
            <person name="Scazzocchio C."/>
            <person name="Seiboth B."/>
            <person name="vanKuyk P.A."/>
            <person name="Wortman J."/>
            <person name="Dyer P.S."/>
            <person name="Grigoriev I.V."/>
        </authorList>
    </citation>
    <scope>NUCLEOTIDE SEQUENCE [LARGE SCALE GENOMIC DNA]</scope>
    <source>
        <strain evidence="2">CBS 593.65</strain>
    </source>
</reference>
<dbReference type="SUPFAM" id="SSF51735">
    <property type="entry name" value="NAD(P)-binding Rossmann-fold domains"/>
    <property type="match status" value="1"/>
</dbReference>
<dbReference type="AlphaFoldDB" id="A0A1L9TC12"/>
<dbReference type="OrthoDB" id="4868728at2759"/>
<dbReference type="PANTHER" id="PTHR43431">
    <property type="entry name" value="OXIDOREDUCTASE, SHORT CHAIN DEHYDROGENASE/REDUCTASE FAMILY (AFU_ORTHOLOGUE AFUA_5G14000)"/>
    <property type="match status" value="1"/>
</dbReference>
<proteinExistence type="predicted"/>
<accession>A0A1L9TC12</accession>